<feature type="region of interest" description="Disordered" evidence="2">
    <location>
        <begin position="894"/>
        <end position="914"/>
    </location>
</feature>
<feature type="compositionally biased region" description="Polar residues" evidence="2">
    <location>
        <begin position="750"/>
        <end position="783"/>
    </location>
</feature>
<feature type="compositionally biased region" description="Low complexity" evidence="2">
    <location>
        <begin position="144"/>
        <end position="153"/>
    </location>
</feature>
<evidence type="ECO:0000256" key="2">
    <source>
        <dbReference type="SAM" id="MobiDB-lite"/>
    </source>
</evidence>
<keyword evidence="1" id="KW-0175">Coiled coil</keyword>
<dbReference type="GO" id="GO:0005634">
    <property type="term" value="C:nucleus"/>
    <property type="evidence" value="ECO:0007669"/>
    <property type="project" value="TreeGrafter"/>
</dbReference>
<evidence type="ECO:0000313" key="3">
    <source>
        <dbReference type="EnsemblMetazoa" id="AMIN010654-PA"/>
    </source>
</evidence>
<dbReference type="STRING" id="112268.A0A182WJV0"/>
<feature type="compositionally biased region" description="Pro residues" evidence="2">
    <location>
        <begin position="154"/>
        <end position="166"/>
    </location>
</feature>
<feature type="region of interest" description="Disordered" evidence="2">
    <location>
        <begin position="1205"/>
        <end position="1227"/>
    </location>
</feature>
<dbReference type="GO" id="GO:0043565">
    <property type="term" value="F:sequence-specific DNA binding"/>
    <property type="evidence" value="ECO:0007669"/>
    <property type="project" value="TreeGrafter"/>
</dbReference>
<dbReference type="PANTHER" id="PTHR14312">
    <property type="entry name" value="CREB/ATF BZIP TRANSCRIPTION FACTOR"/>
    <property type="match status" value="1"/>
</dbReference>
<dbReference type="PANTHER" id="PTHR14312:SF1">
    <property type="entry name" value="BASIC-LEUCINE ZIPPER TRANSCRIPTION FACTOR A"/>
    <property type="match status" value="1"/>
</dbReference>
<proteinExistence type="predicted"/>
<feature type="compositionally biased region" description="Basic residues" evidence="2">
    <location>
        <begin position="1205"/>
        <end position="1223"/>
    </location>
</feature>
<feature type="compositionally biased region" description="Acidic residues" evidence="2">
    <location>
        <begin position="612"/>
        <end position="624"/>
    </location>
</feature>
<feature type="compositionally biased region" description="Low complexity" evidence="2">
    <location>
        <begin position="170"/>
        <end position="183"/>
    </location>
</feature>
<feature type="region of interest" description="Disordered" evidence="2">
    <location>
        <begin position="579"/>
        <end position="673"/>
    </location>
</feature>
<sequence>MDASSSHHLSSSSHRVSSCPVKDRFCNGDPVGPGKVALKMSTHCFIALLIVSLHASVTYCEPNYQPQQQPGGNDFSGAGGGVNVGNALYNAANQQQQQRPYPPAGAPPRFRPAAPATTPAPTFFQRISNWFSFLGDDSDERRPALQPQQQPQVPQLPPQRKLPPPQYSAQPTPSVQTQQQLQFQQQQQQQFQQQYQPQLQQPVQQQFPYPFQFRNGSRATQLTAQQQQVASVGFQPSAPIQESGSSYHAAVAPGVPQNTFVPSTLQQQIVPQVNVFRDPEPTTGRTPGANSADVNYHPCNNVPWVPIAAPPEYPTAVGGTGGFAASPPKAPPNVPSNRPPPIKIQVATKGQVQSVSPYSGGTSGSAGALEPAIITAAPQAQQLIQLQLQQQQHQLQNLQLQQLQLQQQQLQQQLQQLKTTTTSPPVQPQAIGAHFITKTPDILVTAGPSSTQQPITLRQVSASYFTNKEYAPPAKLLPIQNEGKPLAPIPLPNLSATPIPPLYTAGSFHNDPYKFYRPYRPVEPILELGHGYPTSSKSKSNSYIRYPHDPAAKNDSIFDVEQFASSASSSIYTTVAYSNGEDSKPEASEKRNVATSSNGNSGASVPHREGSNGEDAEYDSEEDDHSSPIIRTTIEVSSVVPQTRYYGSTTTTTPSPKPERYSTFPTPAPSDLGNGVQIIYSANLQTNSPIDPVNNRLSDEEETTDAAAQRVIQTTVRPPTTNLETDSTPPTDIYSEPFHIGSSLPMEFQKQPTSESSSQTAVDTASTSDETPGTTVNPLPSSLTATFGGYQNLMSTKKPKQIQIIIPYNTYKKPEPFKPLPVQDNLEDLDYNAPEESSIVTSKHSGHSGPTPPSGNAIHQSSKSKTRFIENDSVKYFQSTTHLKEILQKETTQPFMKPPTKTPPKPAKVKKVRPVEISKESKPFTVRIPKMTPLPPVVSLSSLTSVRGGMERNTTPLPNDDGTVASTGAGSRTPSPPVALSKYAKPVTPHYVNVTRVKISPTTYAQKSRTTISQLLRTTKIIPKGPKLFGNDLLVSETSRTVRPPLSPASTTYQQLRRTTFLTTSSTTPQTTSTTTTTEQPSVPEEEQFAGDNTVGPIYERTIDWDIDPNELQRKIDTWTEQEFGSDDFARKSSTLSLHRVTKAIPWEFLTSTMLPALHDKPGKSSRSGWQHVKIAISPITKEKIYVVTPQPWTAALLNNNHHQHPLHKHHHNHHHEHHHHHPQQILEERNGRVLTPRFSVRPTPLYYKGGGIYQTGSSTVDVSPESVNDLLEQKPKHRFSSSSITAGTGTKVKHLLQQRKYVRKKLPYGGPGTGRPSSSREDV</sequence>
<feature type="compositionally biased region" description="Pro residues" evidence="2">
    <location>
        <begin position="100"/>
        <end position="110"/>
    </location>
</feature>
<accession>A0A182WJV0</accession>
<feature type="compositionally biased region" description="Pro residues" evidence="2">
    <location>
        <begin position="896"/>
        <end position="906"/>
    </location>
</feature>
<feature type="compositionally biased region" description="Polar residues" evidence="2">
    <location>
        <begin position="719"/>
        <end position="730"/>
    </location>
</feature>
<feature type="region of interest" description="Disordered" evidence="2">
    <location>
        <begin position="837"/>
        <end position="863"/>
    </location>
</feature>
<feature type="compositionally biased region" description="Low complexity" evidence="2">
    <location>
        <begin position="1063"/>
        <end position="1082"/>
    </location>
</feature>
<feature type="compositionally biased region" description="Polar residues" evidence="2">
    <location>
        <begin position="593"/>
        <end position="603"/>
    </location>
</feature>
<feature type="region of interest" description="Disordered" evidence="2">
    <location>
        <begin position="1305"/>
        <end position="1324"/>
    </location>
</feature>
<feature type="region of interest" description="Disordered" evidence="2">
    <location>
        <begin position="135"/>
        <end position="183"/>
    </location>
</feature>
<feature type="region of interest" description="Disordered" evidence="2">
    <location>
        <begin position="1063"/>
        <end position="1094"/>
    </location>
</feature>
<feature type="region of interest" description="Disordered" evidence="2">
    <location>
        <begin position="719"/>
        <end position="783"/>
    </location>
</feature>
<dbReference type="EnsemblMetazoa" id="AMIN010654-RA">
    <property type="protein sequence ID" value="AMIN010654-PA"/>
    <property type="gene ID" value="AMIN010654"/>
</dbReference>
<feature type="compositionally biased region" description="Polar residues" evidence="2">
    <location>
        <begin position="964"/>
        <end position="973"/>
    </location>
</feature>
<reference evidence="3" key="2">
    <citation type="submission" date="2020-05" db="UniProtKB">
        <authorList>
            <consortium name="EnsemblMetazoa"/>
        </authorList>
    </citation>
    <scope>IDENTIFICATION</scope>
    <source>
        <strain evidence="3">MINIMUS1</strain>
    </source>
</reference>
<evidence type="ECO:0000313" key="4">
    <source>
        <dbReference type="Proteomes" id="UP000075920"/>
    </source>
</evidence>
<feature type="compositionally biased region" description="Polar residues" evidence="2">
    <location>
        <begin position="634"/>
        <end position="647"/>
    </location>
</feature>
<dbReference type="Proteomes" id="UP000075920">
    <property type="component" value="Unassembled WGS sequence"/>
</dbReference>
<feature type="compositionally biased region" description="Basic and acidic residues" evidence="2">
    <location>
        <begin position="581"/>
        <end position="592"/>
    </location>
</feature>
<protein>
    <submittedName>
        <fullName evidence="3">Uncharacterized protein</fullName>
    </submittedName>
</protein>
<feature type="region of interest" description="Disordered" evidence="2">
    <location>
        <begin position="948"/>
        <end position="980"/>
    </location>
</feature>
<keyword evidence="4" id="KW-1185">Reference proteome</keyword>
<evidence type="ECO:0000256" key="1">
    <source>
        <dbReference type="SAM" id="Coils"/>
    </source>
</evidence>
<feature type="coiled-coil region" evidence="1">
    <location>
        <begin position="381"/>
        <end position="420"/>
    </location>
</feature>
<organism evidence="3 4">
    <name type="scientific">Anopheles minimus</name>
    <dbReference type="NCBI Taxonomy" id="112268"/>
    <lineage>
        <taxon>Eukaryota</taxon>
        <taxon>Metazoa</taxon>
        <taxon>Ecdysozoa</taxon>
        <taxon>Arthropoda</taxon>
        <taxon>Hexapoda</taxon>
        <taxon>Insecta</taxon>
        <taxon>Pterygota</taxon>
        <taxon>Neoptera</taxon>
        <taxon>Endopterygota</taxon>
        <taxon>Diptera</taxon>
        <taxon>Nematocera</taxon>
        <taxon>Culicoidea</taxon>
        <taxon>Culicidae</taxon>
        <taxon>Anophelinae</taxon>
        <taxon>Anopheles</taxon>
    </lineage>
</organism>
<reference evidence="4" key="1">
    <citation type="submission" date="2013-03" db="EMBL/GenBank/DDBJ databases">
        <title>The Genome Sequence of Anopheles minimus MINIMUS1.</title>
        <authorList>
            <consortium name="The Broad Institute Genomics Platform"/>
            <person name="Neafsey D.E."/>
            <person name="Walton C."/>
            <person name="Walker B."/>
            <person name="Young S.K."/>
            <person name="Zeng Q."/>
            <person name="Gargeya S."/>
            <person name="Fitzgerald M."/>
            <person name="Haas B."/>
            <person name="Abouelleil A."/>
            <person name="Allen A.W."/>
            <person name="Alvarado L."/>
            <person name="Arachchi H.M."/>
            <person name="Berlin A.M."/>
            <person name="Chapman S.B."/>
            <person name="Gainer-Dewar J."/>
            <person name="Goldberg J."/>
            <person name="Griggs A."/>
            <person name="Gujja S."/>
            <person name="Hansen M."/>
            <person name="Howarth C."/>
            <person name="Imamovic A."/>
            <person name="Ireland A."/>
            <person name="Larimer J."/>
            <person name="McCowan C."/>
            <person name="Murphy C."/>
            <person name="Pearson M."/>
            <person name="Poon T.W."/>
            <person name="Priest M."/>
            <person name="Roberts A."/>
            <person name="Saif S."/>
            <person name="Shea T."/>
            <person name="Sisk P."/>
            <person name="Sykes S."/>
            <person name="Wortman J."/>
            <person name="Nusbaum C."/>
            <person name="Birren B."/>
        </authorList>
    </citation>
    <scope>NUCLEOTIDE SEQUENCE [LARGE SCALE GENOMIC DNA]</scope>
    <source>
        <strain evidence="4">MINIMUS1</strain>
    </source>
</reference>
<dbReference type="VEuPathDB" id="VectorBase:AMIN010654"/>
<dbReference type="GO" id="GO:0010468">
    <property type="term" value="P:regulation of gene expression"/>
    <property type="evidence" value="ECO:0007669"/>
    <property type="project" value="TreeGrafter"/>
</dbReference>
<name>A0A182WJV0_9DIPT</name>
<feature type="region of interest" description="Disordered" evidence="2">
    <location>
        <begin position="93"/>
        <end position="119"/>
    </location>
</feature>